<organism evidence="1 2">
    <name type="scientific">Naganishia adeliensis</name>
    <dbReference type="NCBI Taxonomy" id="92952"/>
    <lineage>
        <taxon>Eukaryota</taxon>
        <taxon>Fungi</taxon>
        <taxon>Dikarya</taxon>
        <taxon>Basidiomycota</taxon>
        <taxon>Agaricomycotina</taxon>
        <taxon>Tremellomycetes</taxon>
        <taxon>Filobasidiales</taxon>
        <taxon>Filobasidiaceae</taxon>
        <taxon>Naganishia</taxon>
    </lineage>
</organism>
<protein>
    <submittedName>
        <fullName evidence="1">Uncharacterized protein</fullName>
    </submittedName>
</protein>
<evidence type="ECO:0000313" key="2">
    <source>
        <dbReference type="Proteomes" id="UP001230649"/>
    </source>
</evidence>
<dbReference type="Proteomes" id="UP001230649">
    <property type="component" value="Unassembled WGS sequence"/>
</dbReference>
<keyword evidence="2" id="KW-1185">Reference proteome</keyword>
<comment type="caution">
    <text evidence="1">The sequence shown here is derived from an EMBL/GenBank/DDBJ whole genome shotgun (WGS) entry which is preliminary data.</text>
</comment>
<evidence type="ECO:0000313" key="1">
    <source>
        <dbReference type="EMBL" id="KAJ9117830.1"/>
    </source>
</evidence>
<proteinExistence type="predicted"/>
<sequence length="742" mass="81548">MTASSVPMPHIPTAFSGGQDLAKPASHEGRIEEGDGGGTVRGGNSQRPREKGSRKVRTVPPFAAFDPPSPVLSPRLEPVDAPRNSTQTQTKSPQLSLTPSNNNNAPVGEYDDDATGPQASWWTFSRPGRWKQVQNLHNAWHEQMMANQELRMESEHLGRDYFASKRGSTTGVPAEAEAEQQTGETQHVRPPFGMSSMGVNSHMGSYFHLRRRSASTEDIRNPMPRGDDTSRRSSVHGLPANHDSNGSGTTSAAATLARIETPGVGLRTRRARFKAMSLPISRRASVDEHQPPFSTTAAAGTNTRVDGFVLGPPIEGIGEESMQGTAGSTGMRTPETVESPRVLSVQIPTEGSAAMAPPRRTHHPQLSIALPPPAFAPPSGTKAAARTHDAPITTTTDMPPPMFQQRLYQAQAPPTPLGWDAPWRERDQGMFSRPRGARAHQHSHHHHHRGQRDSGFAVEDPWLQPFEETAYEDASEASREESPRSPCVGRTQRQRGAVGSDSSGPLFALSEKPGRRRHGNGRTERALTKWAALRRSAVKNPPGTRRTKIREYLMYDARSTLYLRLLTLVGIATSLGIGCKLFLLEQESDLDGILGSAPILSISYGSVSSIHCLLIMYREAFGKPIGLWGLRSKMLWVCLDLFFIALWSSDLSLTISDYMSSPLQCAKNPWWTSKDYIIPLPEVITRSSQKDDMCNRQAALIAFVLVTLIMYVVNIIISLFRIFERLSTVAKSYEQSRVGQLV</sequence>
<dbReference type="EMBL" id="JASBWS010000001">
    <property type="protein sequence ID" value="KAJ9117830.1"/>
    <property type="molecule type" value="Genomic_DNA"/>
</dbReference>
<accession>A0ACC2X2L9</accession>
<reference evidence="1" key="1">
    <citation type="submission" date="2023-04" db="EMBL/GenBank/DDBJ databases">
        <title>Draft Genome sequencing of Naganishia species isolated from polar environments using Oxford Nanopore Technology.</title>
        <authorList>
            <person name="Leo P."/>
            <person name="Venkateswaran K."/>
        </authorList>
    </citation>
    <scope>NUCLEOTIDE SEQUENCE</scope>
    <source>
        <strain evidence="1">MNA-CCFEE 5262</strain>
    </source>
</reference>
<name>A0ACC2X2L9_9TREE</name>
<gene>
    <name evidence="1" type="ORF">QFC20_000110</name>
</gene>